<protein>
    <submittedName>
        <fullName evidence="1">Uncharacterized protein</fullName>
    </submittedName>
</protein>
<comment type="caution">
    <text evidence="1">The sequence shown here is derived from an EMBL/GenBank/DDBJ whole genome shotgun (WGS) entry which is preliminary data.</text>
</comment>
<name>A0ABP7NZZ3_9SPHI</name>
<sequence length="60" mass="7165">MPIVIYTFFRWGKEVYKARKYKNNWTPEGLEEGIIILLMTEETINSDWKTYKGYITQVSA</sequence>
<proteinExistence type="predicted"/>
<dbReference type="Proteomes" id="UP001501081">
    <property type="component" value="Unassembled WGS sequence"/>
</dbReference>
<gene>
    <name evidence="1" type="ORF">GCM10022246_08990</name>
</gene>
<dbReference type="EMBL" id="BAABAK010000003">
    <property type="protein sequence ID" value="GAA3957406.1"/>
    <property type="molecule type" value="Genomic_DNA"/>
</dbReference>
<reference evidence="2" key="1">
    <citation type="journal article" date="2019" name="Int. J. Syst. Evol. Microbiol.">
        <title>The Global Catalogue of Microorganisms (GCM) 10K type strain sequencing project: providing services to taxonomists for standard genome sequencing and annotation.</title>
        <authorList>
            <consortium name="The Broad Institute Genomics Platform"/>
            <consortium name="The Broad Institute Genome Sequencing Center for Infectious Disease"/>
            <person name="Wu L."/>
            <person name="Ma J."/>
        </authorList>
    </citation>
    <scope>NUCLEOTIDE SEQUENCE [LARGE SCALE GENOMIC DNA]</scope>
    <source>
        <strain evidence="2">JCM 17338</strain>
    </source>
</reference>
<accession>A0ABP7NZZ3</accession>
<evidence type="ECO:0000313" key="2">
    <source>
        <dbReference type="Proteomes" id="UP001501081"/>
    </source>
</evidence>
<organism evidence="1 2">
    <name type="scientific">Pedobacter ginsengiterrae</name>
    <dbReference type="NCBI Taxonomy" id="871696"/>
    <lineage>
        <taxon>Bacteria</taxon>
        <taxon>Pseudomonadati</taxon>
        <taxon>Bacteroidota</taxon>
        <taxon>Sphingobacteriia</taxon>
        <taxon>Sphingobacteriales</taxon>
        <taxon>Sphingobacteriaceae</taxon>
        <taxon>Pedobacter</taxon>
    </lineage>
</organism>
<evidence type="ECO:0000313" key="1">
    <source>
        <dbReference type="EMBL" id="GAA3957406.1"/>
    </source>
</evidence>
<keyword evidence="2" id="KW-1185">Reference proteome</keyword>